<dbReference type="OrthoDB" id="8249012at2759"/>
<evidence type="ECO:0000313" key="2">
    <source>
        <dbReference type="EnsemblPlants" id="Pp3c10_2700V3.1"/>
    </source>
</evidence>
<dbReference type="KEGG" id="ppp:112287665"/>
<evidence type="ECO:0000256" key="1">
    <source>
        <dbReference type="SAM" id="MobiDB-lite"/>
    </source>
</evidence>
<reference evidence="2 3" key="2">
    <citation type="journal article" date="2018" name="Plant J.">
        <title>The Physcomitrella patens chromosome-scale assembly reveals moss genome structure and evolution.</title>
        <authorList>
            <person name="Lang D."/>
            <person name="Ullrich K.K."/>
            <person name="Murat F."/>
            <person name="Fuchs J."/>
            <person name="Jenkins J."/>
            <person name="Haas F.B."/>
            <person name="Piednoel M."/>
            <person name="Gundlach H."/>
            <person name="Van Bel M."/>
            <person name="Meyberg R."/>
            <person name="Vives C."/>
            <person name="Morata J."/>
            <person name="Symeonidi A."/>
            <person name="Hiss M."/>
            <person name="Muchero W."/>
            <person name="Kamisugi Y."/>
            <person name="Saleh O."/>
            <person name="Blanc G."/>
            <person name="Decker E.L."/>
            <person name="van Gessel N."/>
            <person name="Grimwood J."/>
            <person name="Hayes R.D."/>
            <person name="Graham S.W."/>
            <person name="Gunter L.E."/>
            <person name="McDaniel S.F."/>
            <person name="Hoernstein S.N.W."/>
            <person name="Larsson A."/>
            <person name="Li F.W."/>
            <person name="Perroud P.F."/>
            <person name="Phillips J."/>
            <person name="Ranjan P."/>
            <person name="Rokshar D.S."/>
            <person name="Rothfels C.J."/>
            <person name="Schneider L."/>
            <person name="Shu S."/>
            <person name="Stevenson D.W."/>
            <person name="Thummler F."/>
            <person name="Tillich M."/>
            <person name="Villarreal Aguilar J.C."/>
            <person name="Widiez T."/>
            <person name="Wong G.K."/>
            <person name="Wymore A."/>
            <person name="Zhang Y."/>
            <person name="Zimmer A.D."/>
            <person name="Quatrano R.S."/>
            <person name="Mayer K.F.X."/>
            <person name="Goodstein D."/>
            <person name="Casacuberta J.M."/>
            <person name="Vandepoele K."/>
            <person name="Reski R."/>
            <person name="Cuming A.C."/>
            <person name="Tuskan G.A."/>
            <person name="Maumus F."/>
            <person name="Salse J."/>
            <person name="Schmutz J."/>
            <person name="Rensing S.A."/>
        </authorList>
    </citation>
    <scope>NUCLEOTIDE SEQUENCE [LARGE SCALE GENOMIC DNA]</scope>
    <source>
        <strain evidence="2 3">cv. Gransden 2004</strain>
    </source>
</reference>
<dbReference type="Gramene" id="Pp3c10_2700V3.2">
    <property type="protein sequence ID" value="Pp3c10_2700V3.2"/>
    <property type="gene ID" value="Pp3c10_2700"/>
</dbReference>
<dbReference type="OMA" id="GNDCWIT"/>
<dbReference type="RefSeq" id="XP_024386688.1">
    <property type="nucleotide sequence ID" value="XM_024530920.2"/>
</dbReference>
<dbReference type="AlphaFoldDB" id="A0A7I4A229"/>
<dbReference type="PANTHER" id="PTHR21521:SF0">
    <property type="entry name" value="AMUN, ISOFORM A"/>
    <property type="match status" value="1"/>
</dbReference>
<dbReference type="PANTHER" id="PTHR21521">
    <property type="entry name" value="AMUN, ISOFORM A"/>
    <property type="match status" value="1"/>
</dbReference>
<dbReference type="EnsemblPlants" id="Pp3c10_2700V3.1">
    <property type="protein sequence ID" value="Pp3c10_2700V3.1"/>
    <property type="gene ID" value="Pp3c10_2700"/>
</dbReference>
<feature type="region of interest" description="Disordered" evidence="1">
    <location>
        <begin position="278"/>
        <end position="308"/>
    </location>
</feature>
<organism evidence="2 3">
    <name type="scientific">Physcomitrium patens</name>
    <name type="common">Spreading-leaved earth moss</name>
    <name type="synonym">Physcomitrella patens</name>
    <dbReference type="NCBI Taxonomy" id="3218"/>
    <lineage>
        <taxon>Eukaryota</taxon>
        <taxon>Viridiplantae</taxon>
        <taxon>Streptophyta</taxon>
        <taxon>Embryophyta</taxon>
        <taxon>Bryophyta</taxon>
        <taxon>Bryophytina</taxon>
        <taxon>Bryopsida</taxon>
        <taxon>Funariidae</taxon>
        <taxon>Funariales</taxon>
        <taxon>Funariaceae</taxon>
        <taxon>Physcomitrium</taxon>
    </lineage>
</organism>
<dbReference type="Proteomes" id="UP000006727">
    <property type="component" value="Chromosome 10"/>
</dbReference>
<sequence length="308" mass="34024">MNPKPWPKKHHYRKPRNDQSIQDFAVVAAIRSLRSKLSRCPSAFSKRRRDCQRIWEESLPELGIVAATGGFGRRLAPGHLGPRVDDMVQFASEEAREWREALDAYEDRLRAIADPKLVELDTFYRVELPAVVAERRPEAHISQPELAKIMDWKLSRGKWRARLQSFVAGLSDDEVRAASRKAFAALPNLKEAIAQLSVLKGVGPATASAVLAAYAPAEAPFMSDEAMVAAAGSTKDYTLKSYLAFADKLREKAHELSKSGETMENFTPSDVERALWSTAAASMPRKTSKSATAGASATTKSVKRKRGT</sequence>
<accession>A0A7I4A229</accession>
<dbReference type="Gramene" id="Pp3c10_2700V3.1">
    <property type="protein sequence ID" value="Pp3c10_2700V3.1"/>
    <property type="gene ID" value="Pp3c10_2700"/>
</dbReference>
<keyword evidence="3" id="KW-1185">Reference proteome</keyword>
<proteinExistence type="predicted"/>
<gene>
    <name evidence="2" type="primary">LOC112287665</name>
</gene>
<reference evidence="2 3" key="1">
    <citation type="journal article" date="2008" name="Science">
        <title>The Physcomitrella genome reveals evolutionary insights into the conquest of land by plants.</title>
        <authorList>
            <person name="Rensing S."/>
            <person name="Lang D."/>
            <person name="Zimmer A."/>
            <person name="Terry A."/>
            <person name="Salamov A."/>
            <person name="Shapiro H."/>
            <person name="Nishiyama T."/>
            <person name="Perroud P.-F."/>
            <person name="Lindquist E."/>
            <person name="Kamisugi Y."/>
            <person name="Tanahashi T."/>
            <person name="Sakakibara K."/>
            <person name="Fujita T."/>
            <person name="Oishi K."/>
            <person name="Shin-I T."/>
            <person name="Kuroki Y."/>
            <person name="Toyoda A."/>
            <person name="Suzuki Y."/>
            <person name="Hashimoto A."/>
            <person name="Yamaguchi K."/>
            <person name="Sugano A."/>
            <person name="Kohara Y."/>
            <person name="Fujiyama A."/>
            <person name="Anterola A."/>
            <person name="Aoki S."/>
            <person name="Ashton N."/>
            <person name="Barbazuk W.B."/>
            <person name="Barker E."/>
            <person name="Bennetzen J."/>
            <person name="Bezanilla M."/>
            <person name="Blankenship R."/>
            <person name="Cho S.H."/>
            <person name="Dutcher S."/>
            <person name="Estelle M."/>
            <person name="Fawcett J.A."/>
            <person name="Gundlach H."/>
            <person name="Hanada K."/>
            <person name="Heyl A."/>
            <person name="Hicks K.A."/>
            <person name="Hugh J."/>
            <person name="Lohr M."/>
            <person name="Mayer K."/>
            <person name="Melkozernov A."/>
            <person name="Murata T."/>
            <person name="Nelson D."/>
            <person name="Pils B."/>
            <person name="Prigge M."/>
            <person name="Reiss B."/>
            <person name="Renner T."/>
            <person name="Rombauts S."/>
            <person name="Rushton P."/>
            <person name="Sanderfoot A."/>
            <person name="Schween G."/>
            <person name="Shiu S.-H."/>
            <person name="Stueber K."/>
            <person name="Theodoulou F.L."/>
            <person name="Tu H."/>
            <person name="Van de Peer Y."/>
            <person name="Verrier P.J."/>
            <person name="Waters E."/>
            <person name="Wood A."/>
            <person name="Yang L."/>
            <person name="Cove D."/>
            <person name="Cuming A."/>
            <person name="Hasebe M."/>
            <person name="Lucas S."/>
            <person name="Mishler D.B."/>
            <person name="Reski R."/>
            <person name="Grigoriev I."/>
            <person name="Quatrano R.S."/>
            <person name="Boore J.L."/>
        </authorList>
    </citation>
    <scope>NUCLEOTIDE SEQUENCE [LARGE SCALE GENOMIC DNA]</scope>
    <source>
        <strain evidence="2 3">cv. Gransden 2004</strain>
    </source>
</reference>
<reference evidence="2" key="3">
    <citation type="submission" date="2020-12" db="UniProtKB">
        <authorList>
            <consortium name="EnsemblPlants"/>
        </authorList>
    </citation>
    <scope>IDENTIFICATION</scope>
</reference>
<protein>
    <submittedName>
        <fullName evidence="2">Uncharacterized protein</fullName>
    </submittedName>
</protein>
<dbReference type="GeneID" id="112287665"/>
<evidence type="ECO:0000313" key="3">
    <source>
        <dbReference type="Proteomes" id="UP000006727"/>
    </source>
</evidence>
<dbReference type="EMBL" id="ABEU02000010">
    <property type="status" value="NOT_ANNOTATED_CDS"/>
    <property type="molecule type" value="Genomic_DNA"/>
</dbReference>
<feature type="compositionally biased region" description="Low complexity" evidence="1">
    <location>
        <begin position="289"/>
        <end position="300"/>
    </location>
</feature>
<name>A0A7I4A229_PHYPA</name>
<dbReference type="EnsemblPlants" id="Pp3c10_2700V3.2">
    <property type="protein sequence ID" value="Pp3c10_2700V3.2"/>
    <property type="gene ID" value="Pp3c10_2700"/>
</dbReference>